<comment type="similarity">
    <text evidence="1">Belongs to the PPR family. P subfamily.</text>
</comment>
<evidence type="ECO:0000256" key="1">
    <source>
        <dbReference type="ARBA" id="ARBA00007626"/>
    </source>
</evidence>
<accession>A0A8K0MSP1</accession>
<evidence type="ECO:0000256" key="3">
    <source>
        <dbReference type="PROSITE-ProRule" id="PRU00708"/>
    </source>
</evidence>
<dbReference type="PANTHER" id="PTHR46128:SF211">
    <property type="entry name" value="PENTACOTRIPEPTIDE-REPEAT REGION OF PRORP DOMAIN-CONTAINING PROTEIN"/>
    <property type="match status" value="1"/>
</dbReference>
<protein>
    <recommendedName>
        <fullName evidence="6">Pentatricopeptide repeat-containing protein</fullName>
    </recommendedName>
</protein>
<dbReference type="Pfam" id="PF13041">
    <property type="entry name" value="PPR_2"/>
    <property type="match status" value="1"/>
</dbReference>
<dbReference type="Pfam" id="PF01535">
    <property type="entry name" value="PPR"/>
    <property type="match status" value="1"/>
</dbReference>
<dbReference type="NCBIfam" id="TIGR00756">
    <property type="entry name" value="PPR"/>
    <property type="match status" value="2"/>
</dbReference>
<sequence>MAMNTMMMNKAAAHFGNPSFSTLFHCYSALGARNSTPLENLIQKRCKSGTLKLDEVLGFFHSFIHTRPTPSVWAFNHLIGALSKMSHYSTVVSMFREMMRCMDFCPDVSTMAIAMKCFCHLNKVNVAFSVLAITLKRGLQPNAYTINILLHGLCRQSKSMDDAVELFKRIVGRGDPCDPITYATIIDALCKPITL</sequence>
<dbReference type="InterPro" id="IPR002885">
    <property type="entry name" value="PPR_rpt"/>
</dbReference>
<comment type="caution">
    <text evidence="4">The sequence shown here is derived from an EMBL/GenBank/DDBJ whole genome shotgun (WGS) entry which is preliminary data.</text>
</comment>
<evidence type="ECO:0008006" key="6">
    <source>
        <dbReference type="Google" id="ProtNLM"/>
    </source>
</evidence>
<name>A0A8K0MSP1_9ROSA</name>
<dbReference type="InterPro" id="IPR050872">
    <property type="entry name" value="PPR_P_subfamily"/>
</dbReference>
<feature type="repeat" description="PPR" evidence="3">
    <location>
        <begin position="142"/>
        <end position="177"/>
    </location>
</feature>
<dbReference type="OrthoDB" id="1935909at2759"/>
<proteinExistence type="inferred from homology"/>
<dbReference type="PANTHER" id="PTHR46128">
    <property type="entry name" value="MITOCHONDRIAL GROUP I INTRON SPLICING FACTOR CCM1"/>
    <property type="match status" value="1"/>
</dbReference>
<dbReference type="Proteomes" id="UP000796880">
    <property type="component" value="Unassembled WGS sequence"/>
</dbReference>
<organism evidence="4 5">
    <name type="scientific">Rhamnella rubrinervis</name>
    <dbReference type="NCBI Taxonomy" id="2594499"/>
    <lineage>
        <taxon>Eukaryota</taxon>
        <taxon>Viridiplantae</taxon>
        <taxon>Streptophyta</taxon>
        <taxon>Embryophyta</taxon>
        <taxon>Tracheophyta</taxon>
        <taxon>Spermatophyta</taxon>
        <taxon>Magnoliopsida</taxon>
        <taxon>eudicotyledons</taxon>
        <taxon>Gunneridae</taxon>
        <taxon>Pentapetalae</taxon>
        <taxon>rosids</taxon>
        <taxon>fabids</taxon>
        <taxon>Rosales</taxon>
        <taxon>Rhamnaceae</taxon>
        <taxon>rhamnoid group</taxon>
        <taxon>Rhamneae</taxon>
        <taxon>Rhamnella</taxon>
    </lineage>
</organism>
<evidence type="ECO:0000256" key="2">
    <source>
        <dbReference type="ARBA" id="ARBA00022737"/>
    </source>
</evidence>
<dbReference type="Gene3D" id="1.25.40.10">
    <property type="entry name" value="Tetratricopeptide repeat domain"/>
    <property type="match status" value="1"/>
</dbReference>
<keyword evidence="5" id="KW-1185">Reference proteome</keyword>
<evidence type="ECO:0000313" key="5">
    <source>
        <dbReference type="Proteomes" id="UP000796880"/>
    </source>
</evidence>
<reference evidence="4" key="1">
    <citation type="submission" date="2020-03" db="EMBL/GenBank/DDBJ databases">
        <title>A high-quality chromosome-level genome assembly of a woody plant with both climbing and erect habits, Rhamnella rubrinervis.</title>
        <authorList>
            <person name="Lu Z."/>
            <person name="Yang Y."/>
            <person name="Zhu X."/>
            <person name="Sun Y."/>
        </authorList>
    </citation>
    <scope>NUCLEOTIDE SEQUENCE</scope>
    <source>
        <strain evidence="4">BYM</strain>
        <tissue evidence="4">Leaf</tissue>
    </source>
</reference>
<dbReference type="InterPro" id="IPR011990">
    <property type="entry name" value="TPR-like_helical_dom_sf"/>
</dbReference>
<evidence type="ECO:0000313" key="4">
    <source>
        <dbReference type="EMBL" id="KAF3456604.1"/>
    </source>
</evidence>
<dbReference type="AlphaFoldDB" id="A0A8K0MSP1"/>
<gene>
    <name evidence="4" type="ORF">FNV43_RR01258</name>
</gene>
<dbReference type="PROSITE" id="PS51375">
    <property type="entry name" value="PPR"/>
    <property type="match status" value="1"/>
</dbReference>
<dbReference type="EMBL" id="VOIH02000001">
    <property type="protein sequence ID" value="KAF3456604.1"/>
    <property type="molecule type" value="Genomic_DNA"/>
</dbReference>
<keyword evidence="2" id="KW-0677">Repeat</keyword>